<organism evidence="1 2">
    <name type="scientific">Metallosphaera hakonensis JCM 8857 = DSM 7519</name>
    <dbReference type="NCBI Taxonomy" id="1293036"/>
    <lineage>
        <taxon>Archaea</taxon>
        <taxon>Thermoproteota</taxon>
        <taxon>Thermoprotei</taxon>
        <taxon>Sulfolobales</taxon>
        <taxon>Sulfolobaceae</taxon>
        <taxon>Metallosphaera</taxon>
    </lineage>
</organism>
<dbReference type="KEGG" id="mhk:DFR87_12030"/>
<evidence type="ECO:0008006" key="3">
    <source>
        <dbReference type="Google" id="ProtNLM"/>
    </source>
</evidence>
<dbReference type="AlphaFoldDB" id="A0A2U9IW97"/>
<keyword evidence="2" id="KW-1185">Reference proteome</keyword>
<name>A0A2U9IW97_9CREN</name>
<dbReference type="EMBL" id="CP029287">
    <property type="protein sequence ID" value="AWS00285.1"/>
    <property type="molecule type" value="Genomic_DNA"/>
</dbReference>
<gene>
    <name evidence="1" type="ORF">DFR87_12030</name>
</gene>
<dbReference type="OrthoDB" id="34429at2157"/>
<reference evidence="2" key="3">
    <citation type="submission" date="2020-03" db="EMBL/GenBank/DDBJ databases">
        <title>Sequencing and Assembly of Multiple Reported Metal-Biooxidizing Members of the Extremely Thermoacidophilic Archaeal Family Sulfolobaceae.</title>
        <authorList>
            <person name="Counts J.A."/>
            <person name="Kelly R.M."/>
        </authorList>
    </citation>
    <scope>NUCLEOTIDE SEQUENCE [LARGE SCALE GENOMIC DNA]</scope>
    <source>
        <strain evidence="2">HO1-1</strain>
    </source>
</reference>
<sequence length="197" mass="23011">MILDIQHVGIRGYERELGIDLAILNPSYRYSCQCCVDGFYQQYLWSRGRKGFKQLGIYNPKCRIPVDIEIERQIAKGIVGVVLNPGNHHYSLNDVGRVIEFINRKRLNIYLYTKTSTLQEIEKVLDGLDVNLVLLDWKEELRPLLKESNVYVNGKYVEDGPKNRTIIATFYPYESEEIAKEMLRKLSWTFNNFLSLI</sequence>
<proteinExistence type="predicted"/>
<reference evidence="2" key="2">
    <citation type="submission" date="2020-03" db="EMBL/GenBank/DDBJ databases">
        <title>Complete Genome Sequences of Extremely Thermoacidophilic, Metal-Mobilizing Type-Strain Members of the Archaeal Family Sulfolobaceae: Acidianus brierleyi DSM-1651T, Acidianus sulfidivorans DSM-18786T, Metallosphaera hakonensis DSM-7519T, and Metallosphaera prunae DSM-10039T.</title>
        <authorList>
            <person name="Counts J.A."/>
            <person name="Kelly R.M."/>
        </authorList>
    </citation>
    <scope>NUCLEOTIDE SEQUENCE [LARGE SCALE GENOMIC DNA]</scope>
    <source>
        <strain evidence="2">HO1-1</strain>
    </source>
</reference>
<evidence type="ECO:0000313" key="1">
    <source>
        <dbReference type="EMBL" id="AWS00285.1"/>
    </source>
</evidence>
<dbReference type="Proteomes" id="UP000247586">
    <property type="component" value="Chromosome"/>
</dbReference>
<evidence type="ECO:0000313" key="2">
    <source>
        <dbReference type="Proteomes" id="UP000247586"/>
    </source>
</evidence>
<accession>A0A2U9IW97</accession>
<dbReference type="GeneID" id="36836082"/>
<dbReference type="RefSeq" id="WP_054837573.1">
    <property type="nucleotide sequence ID" value="NZ_BBBA01000097.1"/>
</dbReference>
<protein>
    <recommendedName>
        <fullName evidence="3">Radical SAM protein</fullName>
    </recommendedName>
</protein>
<reference evidence="1 2" key="1">
    <citation type="submission" date="2018-05" db="EMBL/GenBank/DDBJ databases">
        <title>Complete Genome Sequences of Extremely Thermoacidophilic, Metal-Mobilizing Type-Strain Members of the Archaeal Family Sulfolobaceae: Acidianus brierleyi DSM-1651T, Acidianus sulfidivorans DSM-18786T, Metallosphaera hakonensis DSM-7519T, and Metallosphaera prunae DSM-10039T.</title>
        <authorList>
            <person name="Counts J.A."/>
            <person name="Kelly R.M."/>
        </authorList>
    </citation>
    <scope>NUCLEOTIDE SEQUENCE [LARGE SCALE GENOMIC DNA]</scope>
    <source>
        <strain evidence="1 2">HO1-1</strain>
    </source>
</reference>